<reference evidence="1" key="1">
    <citation type="submission" date="2021-01" db="EMBL/GenBank/DDBJ databases">
        <title>Chromosome-level genome assembly of a human fungal pathogen reveals clustering of transcriptionally co-regulated genes.</title>
        <authorList>
            <person name="Voorhies M."/>
            <person name="Cohen S."/>
            <person name="Shea T.P."/>
            <person name="Petrus S."/>
            <person name="Munoz J.F."/>
            <person name="Poplawski S."/>
            <person name="Goldman W.E."/>
            <person name="Michael T."/>
            <person name="Cuomo C.A."/>
            <person name="Sil A."/>
            <person name="Beyhan S."/>
        </authorList>
    </citation>
    <scope>NUCLEOTIDE SEQUENCE</scope>
    <source>
        <strain evidence="1">H88</strain>
    </source>
</reference>
<dbReference type="Proteomes" id="UP000663419">
    <property type="component" value="Chromosome 3"/>
</dbReference>
<proteinExistence type="predicted"/>
<name>A0A8A1LLR4_AJEC8</name>
<sequence>MKRPARLLAGNSVKTKLRKLKSKLGRICCSFTRNCCHRTKKYIRSCIPYERPVPSLFHTILNS</sequence>
<protein>
    <submittedName>
        <fullName evidence="1">Uncharacterized protein</fullName>
    </submittedName>
</protein>
<dbReference type="AlphaFoldDB" id="A0A8A1LLR4"/>
<evidence type="ECO:0000313" key="1">
    <source>
        <dbReference type="EMBL" id="QSS54400.1"/>
    </source>
</evidence>
<organism evidence="1 2">
    <name type="scientific">Ajellomyces capsulatus (strain H88)</name>
    <name type="common">Darling's disease fungus</name>
    <name type="synonym">Histoplasma capsulatum</name>
    <dbReference type="NCBI Taxonomy" id="544711"/>
    <lineage>
        <taxon>Eukaryota</taxon>
        <taxon>Fungi</taxon>
        <taxon>Dikarya</taxon>
        <taxon>Ascomycota</taxon>
        <taxon>Pezizomycotina</taxon>
        <taxon>Eurotiomycetes</taxon>
        <taxon>Eurotiomycetidae</taxon>
        <taxon>Onygenales</taxon>
        <taxon>Ajellomycetaceae</taxon>
        <taxon>Histoplasma</taxon>
    </lineage>
</organism>
<dbReference type="EMBL" id="CP069104">
    <property type="protein sequence ID" value="QSS54400.1"/>
    <property type="molecule type" value="Genomic_DNA"/>
</dbReference>
<accession>A0A8A1LLR4</accession>
<evidence type="ECO:0000313" key="2">
    <source>
        <dbReference type="Proteomes" id="UP000663419"/>
    </source>
</evidence>
<dbReference type="VEuPathDB" id="FungiDB:I7I53_01931"/>
<gene>
    <name evidence="1" type="ORF">I7I53_01931</name>
</gene>